<proteinExistence type="predicted"/>
<dbReference type="SUPFAM" id="SSF46689">
    <property type="entry name" value="Homeodomain-like"/>
    <property type="match status" value="1"/>
</dbReference>
<keyword evidence="1" id="KW-0805">Transcription regulation</keyword>
<feature type="domain" description="HTH tetR-type" evidence="5">
    <location>
        <begin position="16"/>
        <end position="76"/>
    </location>
</feature>
<dbReference type="InterPro" id="IPR036271">
    <property type="entry name" value="Tet_transcr_reg_TetR-rel_C_sf"/>
</dbReference>
<reference evidence="6" key="1">
    <citation type="submission" date="2022-12" db="EMBL/GenBank/DDBJ databases">
        <title>Whole genome sequence of Mycolicibacterium iranicum strain SBH312.</title>
        <authorList>
            <person name="Jani J."/>
            <person name="Arifin Mustapha Z."/>
            <person name="Ahmed K."/>
            <person name="Kai Ling C."/>
        </authorList>
    </citation>
    <scope>NUCLEOTIDE SEQUENCE</scope>
    <source>
        <strain evidence="6">SBH312</strain>
    </source>
</reference>
<keyword evidence="7" id="KW-1185">Reference proteome</keyword>
<dbReference type="InterPro" id="IPR001647">
    <property type="entry name" value="HTH_TetR"/>
</dbReference>
<feature type="DNA-binding region" description="H-T-H motif" evidence="4">
    <location>
        <begin position="39"/>
        <end position="58"/>
    </location>
</feature>
<evidence type="ECO:0000313" key="6">
    <source>
        <dbReference type="EMBL" id="MCZ0729498.1"/>
    </source>
</evidence>
<dbReference type="PANTHER" id="PTHR30055:SF148">
    <property type="entry name" value="TETR-FAMILY TRANSCRIPTIONAL REGULATOR"/>
    <property type="match status" value="1"/>
</dbReference>
<dbReference type="Pfam" id="PF16859">
    <property type="entry name" value="TetR_C_11"/>
    <property type="match status" value="1"/>
</dbReference>
<protein>
    <submittedName>
        <fullName evidence="6">TetR/AcrR family transcriptional regulator</fullName>
    </submittedName>
</protein>
<evidence type="ECO:0000256" key="4">
    <source>
        <dbReference type="PROSITE-ProRule" id="PRU00335"/>
    </source>
</evidence>
<keyword evidence="3" id="KW-0804">Transcription</keyword>
<keyword evidence="2 4" id="KW-0238">DNA-binding</keyword>
<dbReference type="PANTHER" id="PTHR30055">
    <property type="entry name" value="HTH-TYPE TRANSCRIPTIONAL REGULATOR RUTR"/>
    <property type="match status" value="1"/>
</dbReference>
<dbReference type="InterPro" id="IPR009057">
    <property type="entry name" value="Homeodomain-like_sf"/>
</dbReference>
<comment type="caution">
    <text evidence="6">The sequence shown here is derived from an EMBL/GenBank/DDBJ whole genome shotgun (WGS) entry which is preliminary data.</text>
</comment>
<dbReference type="RefSeq" id="WP_234813983.1">
    <property type="nucleotide sequence ID" value="NZ_JAPQYE010000006.1"/>
</dbReference>
<evidence type="ECO:0000256" key="2">
    <source>
        <dbReference type="ARBA" id="ARBA00023125"/>
    </source>
</evidence>
<sequence length="199" mass="21619">MPDIRREPTGAAVFKPEVTDAITTAAVDMLVEAGYAKLSMESVARRAGVGKSALYRRWPSKVDLVTAVLAQFSVPSTPAPDTGSLRGDIRALLEAVADWLTDPRMRVILPSLLAEYDRNPALAEASAAHIAEPRRRWARSTLDRAVARGDMTEDQADLLLDLLAAPTYWRIAHGRPVDAAYLDLLADMLTRAVGTAANR</sequence>
<dbReference type="Pfam" id="PF00440">
    <property type="entry name" value="TetR_N"/>
    <property type="match status" value="1"/>
</dbReference>
<evidence type="ECO:0000256" key="1">
    <source>
        <dbReference type="ARBA" id="ARBA00023015"/>
    </source>
</evidence>
<dbReference type="Gene3D" id="1.10.10.60">
    <property type="entry name" value="Homeodomain-like"/>
    <property type="match status" value="1"/>
</dbReference>
<organism evidence="6 7">
    <name type="scientific">Mycolicibacterium iranicum</name>
    <name type="common">Mycobacterium iranicum</name>
    <dbReference type="NCBI Taxonomy" id="912594"/>
    <lineage>
        <taxon>Bacteria</taxon>
        <taxon>Bacillati</taxon>
        <taxon>Actinomycetota</taxon>
        <taxon>Actinomycetes</taxon>
        <taxon>Mycobacteriales</taxon>
        <taxon>Mycobacteriaceae</taxon>
        <taxon>Mycolicibacterium</taxon>
    </lineage>
</organism>
<evidence type="ECO:0000313" key="7">
    <source>
        <dbReference type="Proteomes" id="UP001084650"/>
    </source>
</evidence>
<dbReference type="InterPro" id="IPR011075">
    <property type="entry name" value="TetR_C"/>
</dbReference>
<evidence type="ECO:0000259" key="5">
    <source>
        <dbReference type="PROSITE" id="PS50977"/>
    </source>
</evidence>
<name>A0ABT4HHR6_MYCIR</name>
<dbReference type="Gene3D" id="1.10.357.10">
    <property type="entry name" value="Tetracycline Repressor, domain 2"/>
    <property type="match status" value="1"/>
</dbReference>
<evidence type="ECO:0000256" key="3">
    <source>
        <dbReference type="ARBA" id="ARBA00023163"/>
    </source>
</evidence>
<dbReference type="SUPFAM" id="SSF48498">
    <property type="entry name" value="Tetracyclin repressor-like, C-terminal domain"/>
    <property type="match status" value="1"/>
</dbReference>
<gene>
    <name evidence="6" type="ORF">OY187_15685</name>
</gene>
<dbReference type="PROSITE" id="PS50977">
    <property type="entry name" value="HTH_TETR_2"/>
    <property type="match status" value="1"/>
</dbReference>
<dbReference type="PRINTS" id="PR00455">
    <property type="entry name" value="HTHTETR"/>
</dbReference>
<dbReference type="EMBL" id="JAPQYE010000006">
    <property type="protein sequence ID" value="MCZ0729498.1"/>
    <property type="molecule type" value="Genomic_DNA"/>
</dbReference>
<dbReference type="InterPro" id="IPR050109">
    <property type="entry name" value="HTH-type_TetR-like_transc_reg"/>
</dbReference>
<dbReference type="Proteomes" id="UP001084650">
    <property type="component" value="Unassembled WGS sequence"/>
</dbReference>
<accession>A0ABT4HHR6</accession>